<evidence type="ECO:0000256" key="2">
    <source>
        <dbReference type="ARBA" id="ARBA00007935"/>
    </source>
</evidence>
<comment type="subcellular location">
    <subcellularLocation>
        <location evidence="1">Cell membrane</location>
        <topology evidence="1">Multi-pass membrane protein</topology>
    </subcellularLocation>
</comment>
<gene>
    <name evidence="9" type="ORF">DI525_10610</name>
</gene>
<dbReference type="GO" id="GO:0033214">
    <property type="term" value="P:siderophore-iron import into cell"/>
    <property type="evidence" value="ECO:0007669"/>
    <property type="project" value="TreeGrafter"/>
</dbReference>
<evidence type="ECO:0000256" key="5">
    <source>
        <dbReference type="ARBA" id="ARBA00022692"/>
    </source>
</evidence>
<dbReference type="PANTHER" id="PTHR30472">
    <property type="entry name" value="FERRIC ENTEROBACTIN TRANSPORT SYSTEM PERMEASE PROTEIN"/>
    <property type="match status" value="1"/>
</dbReference>
<dbReference type="Proteomes" id="UP000249432">
    <property type="component" value="Unassembled WGS sequence"/>
</dbReference>
<evidence type="ECO:0000256" key="8">
    <source>
        <dbReference type="SAM" id="Phobius"/>
    </source>
</evidence>
<accession>A0A2W5U3H7</accession>
<sequence>WRLPRTVAAIAVGAALALSGCLMQVITRNALGTPDILGFNTGAYSGVIAALSLGYTSFSSNVVAAVLGGGRSPL</sequence>
<dbReference type="SUPFAM" id="SSF81345">
    <property type="entry name" value="ABC transporter involved in vitamin B12 uptake, BtuC"/>
    <property type="match status" value="1"/>
</dbReference>
<feature type="transmembrane region" description="Helical" evidence="8">
    <location>
        <begin position="47"/>
        <end position="68"/>
    </location>
</feature>
<evidence type="ECO:0000256" key="3">
    <source>
        <dbReference type="ARBA" id="ARBA00022448"/>
    </source>
</evidence>
<dbReference type="InterPro" id="IPR037294">
    <property type="entry name" value="ABC_BtuC-like"/>
</dbReference>
<dbReference type="GO" id="GO:0022857">
    <property type="term" value="F:transmembrane transporter activity"/>
    <property type="evidence" value="ECO:0007669"/>
    <property type="project" value="InterPro"/>
</dbReference>
<proteinExistence type="inferred from homology"/>
<keyword evidence="5 8" id="KW-0812">Transmembrane</keyword>
<protein>
    <recommendedName>
        <fullName evidence="11">Iron ABC transporter permease</fullName>
    </recommendedName>
</protein>
<reference evidence="9 10" key="1">
    <citation type="submission" date="2017-08" db="EMBL/GenBank/DDBJ databases">
        <title>Infants hospitalized years apart are colonized by the same room-sourced microbial strains.</title>
        <authorList>
            <person name="Brooks B."/>
            <person name="Olm M.R."/>
            <person name="Firek B.A."/>
            <person name="Baker R."/>
            <person name="Thomas B.C."/>
            <person name="Morowitz M.J."/>
            <person name="Banfield J.F."/>
        </authorList>
    </citation>
    <scope>NUCLEOTIDE SEQUENCE [LARGE SCALE GENOMIC DNA]</scope>
    <source>
        <strain evidence="9">S2_003_000_R1_3</strain>
    </source>
</reference>
<evidence type="ECO:0000313" key="9">
    <source>
        <dbReference type="EMBL" id="PZR03258.1"/>
    </source>
</evidence>
<keyword evidence="3" id="KW-0813">Transport</keyword>
<dbReference type="GO" id="GO:0005886">
    <property type="term" value="C:plasma membrane"/>
    <property type="evidence" value="ECO:0007669"/>
    <property type="project" value="UniProtKB-SubCell"/>
</dbReference>
<evidence type="ECO:0000256" key="1">
    <source>
        <dbReference type="ARBA" id="ARBA00004651"/>
    </source>
</evidence>
<feature type="non-terminal residue" evidence="9">
    <location>
        <position position="1"/>
    </location>
</feature>
<comment type="caution">
    <text evidence="9">The sequence shown here is derived from an EMBL/GenBank/DDBJ whole genome shotgun (WGS) entry which is preliminary data.</text>
</comment>
<dbReference type="RefSeq" id="WP_303735669.1">
    <property type="nucleotide sequence ID" value="NZ_QFRA01000048.1"/>
</dbReference>
<evidence type="ECO:0008006" key="11">
    <source>
        <dbReference type="Google" id="ProtNLM"/>
    </source>
</evidence>
<dbReference type="AlphaFoldDB" id="A0A2W5U3H7"/>
<evidence type="ECO:0000256" key="7">
    <source>
        <dbReference type="ARBA" id="ARBA00023136"/>
    </source>
</evidence>
<evidence type="ECO:0000256" key="4">
    <source>
        <dbReference type="ARBA" id="ARBA00022475"/>
    </source>
</evidence>
<comment type="similarity">
    <text evidence="2">Belongs to the binding-protein-dependent transport system permease family. FecCD subfamily.</text>
</comment>
<keyword evidence="6 8" id="KW-1133">Transmembrane helix</keyword>
<evidence type="ECO:0000256" key="6">
    <source>
        <dbReference type="ARBA" id="ARBA00022989"/>
    </source>
</evidence>
<dbReference type="EMBL" id="QFRA01000048">
    <property type="protein sequence ID" value="PZR03258.1"/>
    <property type="molecule type" value="Genomic_DNA"/>
</dbReference>
<dbReference type="Pfam" id="PF01032">
    <property type="entry name" value="FecCD"/>
    <property type="match status" value="1"/>
</dbReference>
<dbReference type="Gene3D" id="1.10.3470.10">
    <property type="entry name" value="ABC transporter involved in vitamin B12 uptake, BtuC"/>
    <property type="match status" value="1"/>
</dbReference>
<dbReference type="PANTHER" id="PTHR30472:SF24">
    <property type="entry name" value="FERRIC ENTEROBACTIN TRANSPORT SYSTEM PERMEASE PROTEIN FEPG"/>
    <property type="match status" value="1"/>
</dbReference>
<name>A0A2W5U3H7_9CORY</name>
<keyword evidence="4" id="KW-1003">Cell membrane</keyword>
<keyword evidence="7 8" id="KW-0472">Membrane</keyword>
<evidence type="ECO:0000313" key="10">
    <source>
        <dbReference type="Proteomes" id="UP000249432"/>
    </source>
</evidence>
<dbReference type="InterPro" id="IPR000522">
    <property type="entry name" value="ABC_transptr_permease_BtuC"/>
</dbReference>
<organism evidence="9 10">
    <name type="scientific">Corynebacterium kroppenstedtii</name>
    <dbReference type="NCBI Taxonomy" id="161879"/>
    <lineage>
        <taxon>Bacteria</taxon>
        <taxon>Bacillati</taxon>
        <taxon>Actinomycetota</taxon>
        <taxon>Actinomycetes</taxon>
        <taxon>Mycobacteriales</taxon>
        <taxon>Corynebacteriaceae</taxon>
        <taxon>Corynebacterium</taxon>
    </lineage>
</organism>